<name>A0ABM7WY51_9BACT</name>
<comment type="similarity">
    <text evidence="2">Belongs to the GSP F family.</text>
</comment>
<reference evidence="10" key="1">
    <citation type="journal article" date="2022" name="Int. J. Syst. Evol. Microbiol.">
        <title>Anaeromyxobacter oryzae sp. nov., Anaeromyxobacter diazotrophicus sp. nov. and Anaeromyxobacter paludicola sp. nov., isolated from paddy soils.</title>
        <authorList>
            <person name="Itoh H."/>
            <person name="Xu Z."/>
            <person name="Mise K."/>
            <person name="Masuda Y."/>
            <person name="Ushijima N."/>
            <person name="Hayakawa C."/>
            <person name="Shiratori Y."/>
            <person name="Senoo K."/>
        </authorList>
    </citation>
    <scope>NUCLEOTIDE SEQUENCE [LARGE SCALE GENOMIC DNA]</scope>
    <source>
        <strain evidence="10">Red232</strain>
    </source>
</reference>
<keyword evidence="6 7" id="KW-0472">Membrane</keyword>
<evidence type="ECO:0000256" key="3">
    <source>
        <dbReference type="ARBA" id="ARBA00022475"/>
    </source>
</evidence>
<dbReference type="EMBL" id="AP025591">
    <property type="protein sequence ID" value="BDG04341.1"/>
    <property type="molecule type" value="Genomic_DNA"/>
</dbReference>
<evidence type="ECO:0000256" key="4">
    <source>
        <dbReference type="ARBA" id="ARBA00022692"/>
    </source>
</evidence>
<organism evidence="9 10">
    <name type="scientific">Anaeromyxobacter oryzae</name>
    <dbReference type="NCBI Taxonomy" id="2918170"/>
    <lineage>
        <taxon>Bacteria</taxon>
        <taxon>Pseudomonadati</taxon>
        <taxon>Myxococcota</taxon>
        <taxon>Myxococcia</taxon>
        <taxon>Myxococcales</taxon>
        <taxon>Cystobacterineae</taxon>
        <taxon>Anaeromyxobacteraceae</taxon>
        <taxon>Anaeromyxobacter</taxon>
    </lineage>
</organism>
<keyword evidence="3" id="KW-1003">Cell membrane</keyword>
<dbReference type="PRINTS" id="PR00812">
    <property type="entry name" value="BCTERIALGSPF"/>
</dbReference>
<proteinExistence type="inferred from homology"/>
<dbReference type="InterPro" id="IPR003004">
    <property type="entry name" value="GspF/PilC"/>
</dbReference>
<dbReference type="InterPro" id="IPR018076">
    <property type="entry name" value="T2SS_GspF_dom"/>
</dbReference>
<evidence type="ECO:0000313" key="9">
    <source>
        <dbReference type="EMBL" id="BDG04341.1"/>
    </source>
</evidence>
<accession>A0ABM7WY51</accession>
<dbReference type="InterPro" id="IPR011850">
    <property type="entry name" value="T2SS_GspF"/>
</dbReference>
<evidence type="ECO:0000256" key="1">
    <source>
        <dbReference type="ARBA" id="ARBA00004651"/>
    </source>
</evidence>
<comment type="subcellular location">
    <subcellularLocation>
        <location evidence="1">Cell membrane</location>
        <topology evidence="1">Multi-pass membrane protein</topology>
    </subcellularLocation>
</comment>
<keyword evidence="4 7" id="KW-0812">Transmembrane</keyword>
<keyword evidence="5 7" id="KW-1133">Transmembrane helix</keyword>
<dbReference type="RefSeq" id="WP_248352701.1">
    <property type="nucleotide sequence ID" value="NZ_AP025591.1"/>
</dbReference>
<dbReference type="PANTHER" id="PTHR30012">
    <property type="entry name" value="GENERAL SECRETION PATHWAY PROTEIN"/>
    <property type="match status" value="1"/>
</dbReference>
<evidence type="ECO:0000313" key="10">
    <source>
        <dbReference type="Proteomes" id="UP001162891"/>
    </source>
</evidence>
<feature type="transmembrane region" description="Helical" evidence="7">
    <location>
        <begin position="175"/>
        <end position="196"/>
    </location>
</feature>
<evidence type="ECO:0000259" key="8">
    <source>
        <dbReference type="Pfam" id="PF00482"/>
    </source>
</evidence>
<dbReference type="PANTHER" id="PTHR30012:SF0">
    <property type="entry name" value="TYPE II SECRETION SYSTEM PROTEIN F-RELATED"/>
    <property type="match status" value="1"/>
</dbReference>
<dbReference type="InterPro" id="IPR042094">
    <property type="entry name" value="T2SS_GspF_sf"/>
</dbReference>
<dbReference type="Pfam" id="PF00482">
    <property type="entry name" value="T2SSF"/>
    <property type="match status" value="2"/>
</dbReference>
<feature type="transmembrane region" description="Helical" evidence="7">
    <location>
        <begin position="380"/>
        <end position="401"/>
    </location>
</feature>
<dbReference type="NCBIfam" id="TIGR02120">
    <property type="entry name" value="GspF"/>
    <property type="match status" value="1"/>
</dbReference>
<feature type="domain" description="Type II secretion system protein GspF" evidence="8">
    <location>
        <begin position="75"/>
        <end position="197"/>
    </location>
</feature>
<protein>
    <submittedName>
        <fullName evidence="9">Pilus biosynthesis protein PilC</fullName>
    </submittedName>
</protein>
<feature type="transmembrane region" description="Helical" evidence="7">
    <location>
        <begin position="216"/>
        <end position="243"/>
    </location>
</feature>
<sequence>MPVFEYKALASNGKAVTGLREADSPKTLRATLRREGVFLTEVLGQQQQKAQASRDVNVKRWVLGRVSAQELAIATRQLAVLVGAGIPLVDALTALVDQVEHEKLKRILGDVKQRVNEGSSLADALGMHPKVFGDLFVNMIRAGEHSGALEIVLVRLAEFTESQARLRSKIAGTMAYPVAMMVIGTVIMGILFTVVVPKITRIFESTNVALPWYTKALIAMSGFAASYWWAILLGAAGAAYWFLRWKRTPAGRARWDRFVLRTPVFGPLTRQIAIGRFARTLSTLLKSGVPLLTAMDIVKNVLGNSRLAEVVEQSRDSIREGESIAAPLKRSGEFPPLVFHMVSIGERSGALEEMLANVASAYESQVETTIGALTSLLEPFMIVMMGAVVGFIVFSVLMPILQINNLAGG</sequence>
<keyword evidence="10" id="KW-1185">Reference proteome</keyword>
<evidence type="ECO:0000256" key="5">
    <source>
        <dbReference type="ARBA" id="ARBA00022989"/>
    </source>
</evidence>
<evidence type="ECO:0000256" key="7">
    <source>
        <dbReference type="SAM" id="Phobius"/>
    </source>
</evidence>
<evidence type="ECO:0000256" key="2">
    <source>
        <dbReference type="ARBA" id="ARBA00005745"/>
    </source>
</evidence>
<evidence type="ECO:0000256" key="6">
    <source>
        <dbReference type="ARBA" id="ARBA00023136"/>
    </source>
</evidence>
<feature type="domain" description="Type II secretion system protein GspF" evidence="8">
    <location>
        <begin position="277"/>
        <end position="399"/>
    </location>
</feature>
<gene>
    <name evidence="9" type="primary">pilC_2</name>
    <name evidence="9" type="ORF">AMOR_33370</name>
</gene>
<dbReference type="Gene3D" id="1.20.81.30">
    <property type="entry name" value="Type II secretion system (T2SS), domain F"/>
    <property type="match status" value="2"/>
</dbReference>
<dbReference type="Proteomes" id="UP001162891">
    <property type="component" value="Chromosome"/>
</dbReference>